<dbReference type="PANTHER" id="PTHR34820:SF4">
    <property type="entry name" value="INNER MEMBRANE PROTEIN YEBZ"/>
    <property type="match status" value="1"/>
</dbReference>
<keyword evidence="5 6" id="KW-0472">Membrane</keyword>
<dbReference type="GO" id="GO:0006825">
    <property type="term" value="P:copper ion transport"/>
    <property type="evidence" value="ECO:0007669"/>
    <property type="project" value="InterPro"/>
</dbReference>
<feature type="domain" description="Copper resistance protein D" evidence="7">
    <location>
        <begin position="236"/>
        <end position="326"/>
    </location>
</feature>
<name>A0A512HUG6_9ACTN</name>
<reference evidence="8 9" key="1">
    <citation type="submission" date="2019-07" db="EMBL/GenBank/DDBJ databases">
        <title>Whole genome shotgun sequence of Aeromicrobium flavum NBRC 107625.</title>
        <authorList>
            <person name="Hosoyama A."/>
            <person name="Uohara A."/>
            <person name="Ohji S."/>
            <person name="Ichikawa N."/>
        </authorList>
    </citation>
    <scope>NUCLEOTIDE SEQUENCE [LARGE SCALE GENOMIC DNA]</scope>
    <source>
        <strain evidence="8 9">NBRC 107625</strain>
    </source>
</reference>
<gene>
    <name evidence="8" type="ORF">AFL01nite_14050</name>
</gene>
<feature type="transmembrane region" description="Helical" evidence="6">
    <location>
        <begin position="239"/>
        <end position="261"/>
    </location>
</feature>
<proteinExistence type="predicted"/>
<dbReference type="Pfam" id="PF09678">
    <property type="entry name" value="Caa3_CtaG"/>
    <property type="match status" value="1"/>
</dbReference>
<feature type="transmembrane region" description="Helical" evidence="6">
    <location>
        <begin position="105"/>
        <end position="125"/>
    </location>
</feature>
<feature type="transmembrane region" description="Helical" evidence="6">
    <location>
        <begin position="595"/>
        <end position="621"/>
    </location>
</feature>
<feature type="transmembrane region" description="Helical" evidence="6">
    <location>
        <begin position="433"/>
        <end position="453"/>
    </location>
</feature>
<evidence type="ECO:0000256" key="5">
    <source>
        <dbReference type="ARBA" id="ARBA00023136"/>
    </source>
</evidence>
<feature type="transmembrane region" description="Helical" evidence="6">
    <location>
        <begin position="368"/>
        <end position="387"/>
    </location>
</feature>
<dbReference type="GO" id="GO:0005886">
    <property type="term" value="C:plasma membrane"/>
    <property type="evidence" value="ECO:0007669"/>
    <property type="project" value="UniProtKB-SubCell"/>
</dbReference>
<evidence type="ECO:0000256" key="6">
    <source>
        <dbReference type="SAM" id="Phobius"/>
    </source>
</evidence>
<comment type="caution">
    <text evidence="8">The sequence shown here is derived from an EMBL/GenBank/DDBJ whole genome shotgun (WGS) entry which is preliminary data.</text>
</comment>
<feature type="transmembrane region" description="Helical" evidence="6">
    <location>
        <begin position="64"/>
        <end position="84"/>
    </location>
</feature>
<feature type="transmembrane region" description="Helical" evidence="6">
    <location>
        <begin position="550"/>
        <end position="575"/>
    </location>
</feature>
<evidence type="ECO:0000256" key="2">
    <source>
        <dbReference type="ARBA" id="ARBA00022475"/>
    </source>
</evidence>
<dbReference type="AlphaFoldDB" id="A0A512HUG6"/>
<protein>
    <submittedName>
        <fullName evidence="8">Copper resistance protein D</fullName>
    </submittedName>
</protein>
<dbReference type="PANTHER" id="PTHR34820">
    <property type="entry name" value="INNER MEMBRANE PROTEIN YEBZ"/>
    <property type="match status" value="1"/>
</dbReference>
<keyword evidence="9" id="KW-1185">Reference proteome</keyword>
<keyword evidence="3 6" id="KW-0812">Transmembrane</keyword>
<feature type="transmembrane region" description="Helical" evidence="6">
    <location>
        <begin position="145"/>
        <end position="165"/>
    </location>
</feature>
<feature type="transmembrane region" description="Helical" evidence="6">
    <location>
        <begin position="481"/>
        <end position="501"/>
    </location>
</feature>
<evidence type="ECO:0000256" key="3">
    <source>
        <dbReference type="ARBA" id="ARBA00022692"/>
    </source>
</evidence>
<dbReference type="Pfam" id="PF05425">
    <property type="entry name" value="CopD"/>
    <property type="match status" value="1"/>
</dbReference>
<organism evidence="8 9">
    <name type="scientific">Aeromicrobium flavum</name>
    <dbReference type="NCBI Taxonomy" id="416568"/>
    <lineage>
        <taxon>Bacteria</taxon>
        <taxon>Bacillati</taxon>
        <taxon>Actinomycetota</taxon>
        <taxon>Actinomycetes</taxon>
        <taxon>Propionibacteriales</taxon>
        <taxon>Nocardioidaceae</taxon>
        <taxon>Aeromicrobium</taxon>
    </lineage>
</organism>
<feature type="transmembrane region" description="Helical" evidence="6">
    <location>
        <begin position="205"/>
        <end position="227"/>
    </location>
</feature>
<sequence length="660" mass="69975">MTVPDRGARPGAPVAGLGLAAVAGLGLLVLVGLLVGTGATPQAPPAGLPDPGRVVGWALPVSRFLSDLLATVTVGFLLVAVVLLPSGERLEGLAVQAVRIASRAAWGWCAAALLHYWANVADLYARPLTGVDVGQLIDFAKVFATGRGLLVQALAALVIALWASWTFSVRQLAICVPVALVGISAVGLTGHSASAGSHMLATAALVLHLVGVVLWVGGLIALGWVALRRSRRLDDAVSRYSTLAGWSFVVVAVSGLVSAAVNLGSFGGIDSTYGALVVVKVVALVALGAFGVAQRRRLRRASSGFARFAILEVLLMSVTMAVAVVLGRTATPVGEDVLTTRAELLLGRPLPPEPTVVRILTGFYPDGIGLSIVALGSALYVAGLIVMRRRNDRWPIGRTISWFAGLAIVAWATFGGLGAYSSVLFSLHMVSHMMLSMVAPIFLVLGAPMTLALRTLPGPRRPGEHSPRSLLRDALQSRISAFYTHPIVAAVIFLGTLYAVYYTGLFESMMRTHSGHAFMELHFLLSGFLFYYVIIGVDPSPKRLGPLARFGVLMLSVPFHAFFSVALMSSDVIIAESYYRALERPYATDLAQDQYLGGGIAWAMGEIPLLLVIGAIFVQWFRSDTREATRSDRAADRDDDAALEEYNAYLAGLGDGSVRR</sequence>
<keyword evidence="4 6" id="KW-1133">Transmembrane helix</keyword>
<feature type="transmembrane region" description="Helical" evidence="6">
    <location>
        <begin position="399"/>
        <end position="421"/>
    </location>
</feature>
<dbReference type="Proteomes" id="UP000321769">
    <property type="component" value="Unassembled WGS sequence"/>
</dbReference>
<dbReference type="OrthoDB" id="5241646at2"/>
<feature type="transmembrane region" description="Helical" evidence="6">
    <location>
        <begin position="305"/>
        <end position="326"/>
    </location>
</feature>
<evidence type="ECO:0000256" key="4">
    <source>
        <dbReference type="ARBA" id="ARBA00022989"/>
    </source>
</evidence>
<dbReference type="InterPro" id="IPR008457">
    <property type="entry name" value="Cu-R_CopD_dom"/>
</dbReference>
<accession>A0A512HUG6</accession>
<feature type="transmembrane region" description="Helical" evidence="6">
    <location>
        <begin position="172"/>
        <end position="193"/>
    </location>
</feature>
<dbReference type="RefSeq" id="WP_146826834.1">
    <property type="nucleotide sequence ID" value="NZ_BAAAYQ010000001.1"/>
</dbReference>
<evidence type="ECO:0000259" key="7">
    <source>
        <dbReference type="Pfam" id="PF05425"/>
    </source>
</evidence>
<dbReference type="EMBL" id="BJZQ01000005">
    <property type="protein sequence ID" value="GEO89078.1"/>
    <property type="molecule type" value="Genomic_DNA"/>
</dbReference>
<feature type="transmembrane region" description="Helical" evidence="6">
    <location>
        <begin position="521"/>
        <end position="538"/>
    </location>
</feature>
<evidence type="ECO:0000313" key="9">
    <source>
        <dbReference type="Proteomes" id="UP000321769"/>
    </source>
</evidence>
<dbReference type="InterPro" id="IPR019108">
    <property type="entry name" value="Caa3_assmbl_CtaG-rel"/>
</dbReference>
<dbReference type="InterPro" id="IPR032694">
    <property type="entry name" value="CopC/D"/>
</dbReference>
<comment type="subcellular location">
    <subcellularLocation>
        <location evidence="1">Cell membrane</location>
        <topology evidence="1">Multi-pass membrane protein</topology>
    </subcellularLocation>
</comment>
<feature type="transmembrane region" description="Helical" evidence="6">
    <location>
        <begin position="12"/>
        <end position="35"/>
    </location>
</feature>
<keyword evidence="2" id="KW-1003">Cell membrane</keyword>
<feature type="transmembrane region" description="Helical" evidence="6">
    <location>
        <begin position="273"/>
        <end position="293"/>
    </location>
</feature>
<evidence type="ECO:0000313" key="8">
    <source>
        <dbReference type="EMBL" id="GEO89078.1"/>
    </source>
</evidence>
<evidence type="ECO:0000256" key="1">
    <source>
        <dbReference type="ARBA" id="ARBA00004651"/>
    </source>
</evidence>